<evidence type="ECO:0000256" key="1">
    <source>
        <dbReference type="SAM" id="Phobius"/>
    </source>
</evidence>
<organism evidence="2 3">
    <name type="scientific">Yoonia ponticola</name>
    <dbReference type="NCBI Taxonomy" id="1524255"/>
    <lineage>
        <taxon>Bacteria</taxon>
        <taxon>Pseudomonadati</taxon>
        <taxon>Pseudomonadota</taxon>
        <taxon>Alphaproteobacteria</taxon>
        <taxon>Rhodobacterales</taxon>
        <taxon>Paracoccaceae</taxon>
        <taxon>Yoonia</taxon>
    </lineage>
</organism>
<sequence length="94" mass="10849">MQRPSKKWKSHQLAVLESVEHWLQKRLTNCSIVHAGALGFFAQYWLSQYLGSPFTMATGHDFLVVSSIVLLVFTGLVGLVFAYFIFELRNRMKR</sequence>
<evidence type="ECO:0000313" key="2">
    <source>
        <dbReference type="EMBL" id="MBB5722892.1"/>
    </source>
</evidence>
<name>A0A7W9BLT3_9RHOB</name>
<proteinExistence type="predicted"/>
<dbReference type="AlphaFoldDB" id="A0A7W9BLT3"/>
<accession>A0A7W9BLT3</accession>
<dbReference type="EMBL" id="JACIJM010000007">
    <property type="protein sequence ID" value="MBB5722892.1"/>
    <property type="molecule type" value="Genomic_DNA"/>
</dbReference>
<reference evidence="2 3" key="1">
    <citation type="submission" date="2020-08" db="EMBL/GenBank/DDBJ databases">
        <title>Genomic Encyclopedia of Type Strains, Phase IV (KMG-IV): sequencing the most valuable type-strain genomes for metagenomic binning, comparative biology and taxonomic classification.</title>
        <authorList>
            <person name="Goeker M."/>
        </authorList>
    </citation>
    <scope>NUCLEOTIDE SEQUENCE [LARGE SCALE GENOMIC DNA]</scope>
    <source>
        <strain evidence="2 3">DSM 101064</strain>
    </source>
</reference>
<evidence type="ECO:0000313" key="3">
    <source>
        <dbReference type="Proteomes" id="UP000535415"/>
    </source>
</evidence>
<keyword evidence="3" id="KW-1185">Reference proteome</keyword>
<keyword evidence="1" id="KW-0812">Transmembrane</keyword>
<dbReference type="Proteomes" id="UP000535415">
    <property type="component" value="Unassembled WGS sequence"/>
</dbReference>
<gene>
    <name evidence="2" type="ORF">FHS72_002528</name>
</gene>
<feature type="transmembrane region" description="Helical" evidence="1">
    <location>
        <begin position="27"/>
        <end position="46"/>
    </location>
</feature>
<protein>
    <submittedName>
        <fullName evidence="2">Uncharacterized protein</fullName>
    </submittedName>
</protein>
<keyword evidence="1" id="KW-0472">Membrane</keyword>
<comment type="caution">
    <text evidence="2">The sequence shown here is derived from an EMBL/GenBank/DDBJ whole genome shotgun (WGS) entry which is preliminary data.</text>
</comment>
<feature type="transmembrane region" description="Helical" evidence="1">
    <location>
        <begin position="62"/>
        <end position="86"/>
    </location>
</feature>
<keyword evidence="1" id="KW-1133">Transmembrane helix</keyword>